<gene>
    <name evidence="1" type="ORF">MJO28_002257</name>
</gene>
<evidence type="ECO:0000313" key="1">
    <source>
        <dbReference type="EMBL" id="KAI7961768.1"/>
    </source>
</evidence>
<organism evidence="1 2">
    <name type="scientific">Puccinia striiformis f. sp. tritici</name>
    <dbReference type="NCBI Taxonomy" id="168172"/>
    <lineage>
        <taxon>Eukaryota</taxon>
        <taxon>Fungi</taxon>
        <taxon>Dikarya</taxon>
        <taxon>Basidiomycota</taxon>
        <taxon>Pucciniomycotina</taxon>
        <taxon>Pucciniomycetes</taxon>
        <taxon>Pucciniales</taxon>
        <taxon>Pucciniaceae</taxon>
        <taxon>Puccinia</taxon>
    </lineage>
</organism>
<name>A0ACC0EVV6_9BASI</name>
<reference evidence="2" key="1">
    <citation type="journal article" date="2018" name="BMC Genomics">
        <title>Genomic insights into host adaptation between the wheat stripe rust pathogen (Puccinia striiformis f. sp. tritici) and the barley stripe rust pathogen (Puccinia striiformis f. sp. hordei).</title>
        <authorList>
            <person name="Xia C."/>
            <person name="Wang M."/>
            <person name="Yin C."/>
            <person name="Cornejo O.E."/>
            <person name="Hulbert S.H."/>
            <person name="Chen X."/>
        </authorList>
    </citation>
    <scope>NUCLEOTIDE SEQUENCE [LARGE SCALE GENOMIC DNA]</scope>
    <source>
        <strain evidence="2">93-210</strain>
    </source>
</reference>
<dbReference type="EMBL" id="CM045866">
    <property type="protein sequence ID" value="KAI7961768.1"/>
    <property type="molecule type" value="Genomic_DNA"/>
</dbReference>
<comment type="caution">
    <text evidence="1">The sequence shown here is derived from an EMBL/GenBank/DDBJ whole genome shotgun (WGS) entry which is preliminary data.</text>
</comment>
<accession>A0ACC0EVV6</accession>
<sequence>MSSAAPTNNEATRTHNTSPQIRKRSRSPSGASVGTVQKRQNLESGEDPVVKQEPDLNQTDAHVGMTSSATAAGPGAPECKSKHSHFSSHYYRPLILDHHHCDDHILPMSGYI</sequence>
<proteinExistence type="predicted"/>
<protein>
    <submittedName>
        <fullName evidence="1">Uncharacterized protein</fullName>
    </submittedName>
</protein>
<evidence type="ECO:0000313" key="2">
    <source>
        <dbReference type="Proteomes" id="UP001060170"/>
    </source>
</evidence>
<reference evidence="2" key="2">
    <citation type="journal article" date="2018" name="Mol. Plant Microbe Interact.">
        <title>Genome sequence resources for the wheat stripe rust pathogen (Puccinia striiformis f. sp. tritici) and the barley stripe rust pathogen (Puccinia striiformis f. sp. hordei).</title>
        <authorList>
            <person name="Xia C."/>
            <person name="Wang M."/>
            <person name="Yin C."/>
            <person name="Cornejo O.E."/>
            <person name="Hulbert S.H."/>
            <person name="Chen X."/>
        </authorList>
    </citation>
    <scope>NUCLEOTIDE SEQUENCE [LARGE SCALE GENOMIC DNA]</scope>
    <source>
        <strain evidence="2">93-210</strain>
    </source>
</reference>
<dbReference type="Proteomes" id="UP001060170">
    <property type="component" value="Chromosome 2"/>
</dbReference>
<reference evidence="1 2" key="3">
    <citation type="journal article" date="2022" name="Microbiol. Spectr.">
        <title>Folding features and dynamics of 3D genome architecture in plant fungal pathogens.</title>
        <authorList>
            <person name="Xia C."/>
        </authorList>
    </citation>
    <scope>NUCLEOTIDE SEQUENCE [LARGE SCALE GENOMIC DNA]</scope>
    <source>
        <strain evidence="1 2">93-210</strain>
    </source>
</reference>
<keyword evidence="2" id="KW-1185">Reference proteome</keyword>